<dbReference type="RefSeq" id="WP_085934215.1">
    <property type="nucleotide sequence ID" value="NZ_FUWJ01000002.1"/>
</dbReference>
<dbReference type="Pfam" id="PF00296">
    <property type="entry name" value="Bac_luciferase"/>
    <property type="match status" value="1"/>
</dbReference>
<name>A0A1T4P0L9_9HYPH</name>
<organism evidence="6 7">
    <name type="scientific">Enhydrobacter aerosaccus</name>
    <dbReference type="NCBI Taxonomy" id="225324"/>
    <lineage>
        <taxon>Bacteria</taxon>
        <taxon>Pseudomonadati</taxon>
        <taxon>Pseudomonadota</taxon>
        <taxon>Alphaproteobacteria</taxon>
        <taxon>Hyphomicrobiales</taxon>
        <taxon>Enhydrobacter</taxon>
    </lineage>
</organism>
<reference evidence="7" key="1">
    <citation type="submission" date="2017-02" db="EMBL/GenBank/DDBJ databases">
        <authorList>
            <person name="Varghese N."/>
            <person name="Submissions S."/>
        </authorList>
    </citation>
    <scope>NUCLEOTIDE SEQUENCE [LARGE SCALE GENOMIC DNA]</scope>
    <source>
        <strain evidence="7">ATCC 27094</strain>
    </source>
</reference>
<evidence type="ECO:0000313" key="7">
    <source>
        <dbReference type="Proteomes" id="UP000190092"/>
    </source>
</evidence>
<evidence type="ECO:0000259" key="5">
    <source>
        <dbReference type="Pfam" id="PF00296"/>
    </source>
</evidence>
<protein>
    <submittedName>
        <fullName evidence="6">Probable F420-dependent oxidoreductase, MSMEG_3544 family</fullName>
    </submittedName>
</protein>
<dbReference type="SUPFAM" id="SSF51679">
    <property type="entry name" value="Bacterial luciferase-like"/>
    <property type="match status" value="1"/>
</dbReference>
<evidence type="ECO:0000256" key="1">
    <source>
        <dbReference type="ARBA" id="ARBA00022630"/>
    </source>
</evidence>
<keyword evidence="4" id="KW-0503">Monooxygenase</keyword>
<evidence type="ECO:0000256" key="2">
    <source>
        <dbReference type="ARBA" id="ARBA00022643"/>
    </source>
</evidence>
<dbReference type="PANTHER" id="PTHR42847:SF4">
    <property type="entry name" value="ALKANESULFONATE MONOOXYGENASE-RELATED"/>
    <property type="match status" value="1"/>
</dbReference>
<dbReference type="AlphaFoldDB" id="A0A1T4P0L9"/>
<proteinExistence type="predicted"/>
<dbReference type="InterPro" id="IPR036661">
    <property type="entry name" value="Luciferase-like_sf"/>
</dbReference>
<keyword evidence="7" id="KW-1185">Reference proteome</keyword>
<sequence>MTVAVGLGLMDFPFAGAADYWRWVDLCESGGVDSIWQTDRLVSRQPILECMATMAALAGRTRRLRFGMNVVSLALRDPVLLAKQCATIDVLSEGRLLPAFGIGSPVGPEWQALNLDTRTRGKRTDEGLEIIRHLWREDSVDFDGTHYKLRGASISPKPVQPDLPMWIGGSSDAAIRRTVRYGTGWQGGGETPEQAARIVTAIKEAAAGAGRSIEEDHYGASFPFYFGTPQDRAVTAAMTAYSKRTGREAQDYFAVGDAATIVERIARYVEGGVEKFILRPVGADGPEVLAQTQRLIEQVLPAAATRWPKVVKQA</sequence>
<dbReference type="EMBL" id="FUWJ01000002">
    <property type="protein sequence ID" value="SJZ84847.1"/>
    <property type="molecule type" value="Genomic_DNA"/>
</dbReference>
<dbReference type="OrthoDB" id="9776438at2"/>
<dbReference type="Gene3D" id="3.20.20.30">
    <property type="entry name" value="Luciferase-like domain"/>
    <property type="match status" value="1"/>
</dbReference>
<dbReference type="STRING" id="225324.SAMN02745126_02545"/>
<dbReference type="InterPro" id="IPR050172">
    <property type="entry name" value="SsuD_RutA_monooxygenase"/>
</dbReference>
<keyword evidence="1" id="KW-0285">Flavoprotein</keyword>
<dbReference type="GO" id="GO:0008726">
    <property type="term" value="F:alkanesulfonate monooxygenase activity"/>
    <property type="evidence" value="ECO:0007669"/>
    <property type="project" value="TreeGrafter"/>
</dbReference>
<evidence type="ECO:0000313" key="6">
    <source>
        <dbReference type="EMBL" id="SJZ84847.1"/>
    </source>
</evidence>
<keyword evidence="3" id="KW-0560">Oxidoreductase</keyword>
<keyword evidence="2" id="KW-0288">FMN</keyword>
<evidence type="ECO:0000256" key="4">
    <source>
        <dbReference type="ARBA" id="ARBA00023033"/>
    </source>
</evidence>
<dbReference type="PANTHER" id="PTHR42847">
    <property type="entry name" value="ALKANESULFONATE MONOOXYGENASE"/>
    <property type="match status" value="1"/>
</dbReference>
<evidence type="ECO:0000256" key="3">
    <source>
        <dbReference type="ARBA" id="ARBA00023002"/>
    </source>
</evidence>
<gene>
    <name evidence="6" type="ORF">SAMN02745126_02545</name>
</gene>
<dbReference type="Proteomes" id="UP000190092">
    <property type="component" value="Unassembled WGS sequence"/>
</dbReference>
<feature type="domain" description="Luciferase-like" evidence="5">
    <location>
        <begin position="21"/>
        <end position="242"/>
    </location>
</feature>
<dbReference type="InterPro" id="IPR011251">
    <property type="entry name" value="Luciferase-like_dom"/>
</dbReference>
<dbReference type="GO" id="GO:0046306">
    <property type="term" value="P:alkanesulfonate catabolic process"/>
    <property type="evidence" value="ECO:0007669"/>
    <property type="project" value="TreeGrafter"/>
</dbReference>
<accession>A0A1T4P0L9</accession>